<gene>
    <name evidence="1" type="ORF">HNY73_021008</name>
</gene>
<dbReference type="EMBL" id="JABXBU010002230">
    <property type="protein sequence ID" value="KAF8768160.1"/>
    <property type="molecule type" value="Genomic_DNA"/>
</dbReference>
<keyword evidence="2" id="KW-1185">Reference proteome</keyword>
<organism evidence="1 2">
    <name type="scientific">Argiope bruennichi</name>
    <name type="common">Wasp spider</name>
    <name type="synonym">Aranea bruennichi</name>
    <dbReference type="NCBI Taxonomy" id="94029"/>
    <lineage>
        <taxon>Eukaryota</taxon>
        <taxon>Metazoa</taxon>
        <taxon>Ecdysozoa</taxon>
        <taxon>Arthropoda</taxon>
        <taxon>Chelicerata</taxon>
        <taxon>Arachnida</taxon>
        <taxon>Araneae</taxon>
        <taxon>Araneomorphae</taxon>
        <taxon>Entelegynae</taxon>
        <taxon>Araneoidea</taxon>
        <taxon>Araneidae</taxon>
        <taxon>Argiope</taxon>
    </lineage>
</organism>
<reference evidence="1" key="1">
    <citation type="journal article" date="2020" name="bioRxiv">
        <title>Chromosome-level reference genome of the European wasp spider Argiope bruennichi: a resource for studies on range expansion and evolutionary adaptation.</title>
        <authorList>
            <person name="Sheffer M.M."/>
            <person name="Hoppe A."/>
            <person name="Krehenwinkel H."/>
            <person name="Uhl G."/>
            <person name="Kuss A.W."/>
            <person name="Jensen L."/>
            <person name="Jensen C."/>
            <person name="Gillespie R.G."/>
            <person name="Hoff K.J."/>
            <person name="Prost S."/>
        </authorList>
    </citation>
    <scope>NUCLEOTIDE SEQUENCE</scope>
</reference>
<dbReference type="GO" id="GO:0003676">
    <property type="term" value="F:nucleic acid binding"/>
    <property type="evidence" value="ECO:0007669"/>
    <property type="project" value="InterPro"/>
</dbReference>
<accession>A0A8T0EA10</accession>
<reference evidence="1" key="2">
    <citation type="submission" date="2020-06" db="EMBL/GenBank/DDBJ databases">
        <authorList>
            <person name="Sheffer M."/>
        </authorList>
    </citation>
    <scope>NUCLEOTIDE SEQUENCE</scope>
</reference>
<evidence type="ECO:0000313" key="2">
    <source>
        <dbReference type="Proteomes" id="UP000807504"/>
    </source>
</evidence>
<evidence type="ECO:0000313" key="1">
    <source>
        <dbReference type="EMBL" id="KAF8768160.1"/>
    </source>
</evidence>
<protein>
    <submittedName>
        <fullName evidence="1">Uncharacterized protein</fullName>
    </submittedName>
</protein>
<name>A0A8T0EA10_ARGBR</name>
<comment type="caution">
    <text evidence="1">The sequence shown here is derived from an EMBL/GenBank/DDBJ whole genome shotgun (WGS) entry which is preliminary data.</text>
</comment>
<dbReference type="Gene3D" id="3.30.420.10">
    <property type="entry name" value="Ribonuclease H-like superfamily/Ribonuclease H"/>
    <property type="match status" value="1"/>
</dbReference>
<proteinExistence type="predicted"/>
<sequence length="91" mass="10328">MSPSLTSTEIVDYLIWRALLTPYHPSNILERDEYGGGSACVWSGVFWGGHTDLHIFSHETVNSQRHRNIIIDTYVQPYSGGFYTIALLLQL</sequence>
<dbReference type="InterPro" id="IPR036397">
    <property type="entry name" value="RNaseH_sf"/>
</dbReference>
<dbReference type="Proteomes" id="UP000807504">
    <property type="component" value="Unassembled WGS sequence"/>
</dbReference>
<dbReference type="AlphaFoldDB" id="A0A8T0EA10"/>